<keyword evidence="4 11" id="KW-0863">Zinc-finger</keyword>
<dbReference type="InterPro" id="IPR036236">
    <property type="entry name" value="Znf_C2H2_sf"/>
</dbReference>
<comment type="similarity">
    <text evidence="10">Belongs to the snail C2H2-type zinc-finger protein family.</text>
</comment>
<gene>
    <name evidence="15" type="primary">CSON005097</name>
</gene>
<feature type="compositionally biased region" description="Basic and acidic residues" evidence="12">
    <location>
        <begin position="123"/>
        <end position="137"/>
    </location>
</feature>
<feature type="domain" description="C2H2-type" evidence="13">
    <location>
        <begin position="294"/>
        <end position="321"/>
    </location>
</feature>
<keyword evidence="8" id="KW-0804">Transcription</keyword>
<keyword evidence="6" id="KW-0805">Transcription regulation</keyword>
<dbReference type="PANTHER" id="PTHR24388">
    <property type="entry name" value="ZINC FINGER PROTEIN"/>
    <property type="match status" value="1"/>
</dbReference>
<feature type="domain" description="C2H2-type" evidence="13">
    <location>
        <begin position="324"/>
        <end position="351"/>
    </location>
</feature>
<evidence type="ECO:0000256" key="1">
    <source>
        <dbReference type="ARBA" id="ARBA00004123"/>
    </source>
</evidence>
<dbReference type="InterPro" id="IPR013087">
    <property type="entry name" value="Znf_C2H2_type"/>
</dbReference>
<reference evidence="15" key="2">
    <citation type="submission" date="2018-07" db="EMBL/GenBank/DDBJ databases">
        <authorList>
            <person name="Quirk P.G."/>
            <person name="Krulwich T.A."/>
        </authorList>
    </citation>
    <scope>NUCLEOTIDE SEQUENCE</scope>
</reference>
<dbReference type="GO" id="GO:0000981">
    <property type="term" value="F:DNA-binding transcription factor activity, RNA polymerase II-specific"/>
    <property type="evidence" value="ECO:0007669"/>
    <property type="project" value="TreeGrafter"/>
</dbReference>
<keyword evidence="3" id="KW-0677">Repeat</keyword>
<feature type="region of interest" description="Disordered" evidence="12">
    <location>
        <begin position="117"/>
        <end position="138"/>
    </location>
</feature>
<evidence type="ECO:0000256" key="12">
    <source>
        <dbReference type="SAM" id="MobiDB-lite"/>
    </source>
</evidence>
<evidence type="ECO:0000256" key="10">
    <source>
        <dbReference type="ARBA" id="ARBA00037948"/>
    </source>
</evidence>
<dbReference type="AlphaFoldDB" id="A0A336M6M3"/>
<dbReference type="VEuPathDB" id="VectorBase:CSON005097"/>
<keyword evidence="5" id="KW-0862">Zinc</keyword>
<evidence type="ECO:0000259" key="13">
    <source>
        <dbReference type="PROSITE" id="PS50157"/>
    </source>
</evidence>
<proteinExistence type="inferred from homology"/>
<dbReference type="GO" id="GO:0005634">
    <property type="term" value="C:nucleus"/>
    <property type="evidence" value="ECO:0007669"/>
    <property type="project" value="UniProtKB-SubCell"/>
</dbReference>
<name>A0A336M6M3_CULSO</name>
<evidence type="ECO:0000313" key="14">
    <source>
        <dbReference type="EMBL" id="SSX01298.1"/>
    </source>
</evidence>
<accession>A0A336M6M3</accession>
<keyword evidence="9" id="KW-0539">Nucleus</keyword>
<keyword evidence="7" id="KW-0238">DNA-binding</keyword>
<dbReference type="SUPFAM" id="SSF57667">
    <property type="entry name" value="beta-beta-alpha zinc fingers"/>
    <property type="match status" value="3"/>
</dbReference>
<organism evidence="15">
    <name type="scientific">Culicoides sonorensis</name>
    <name type="common">Biting midge</name>
    <dbReference type="NCBI Taxonomy" id="179676"/>
    <lineage>
        <taxon>Eukaryota</taxon>
        <taxon>Metazoa</taxon>
        <taxon>Ecdysozoa</taxon>
        <taxon>Arthropoda</taxon>
        <taxon>Hexapoda</taxon>
        <taxon>Insecta</taxon>
        <taxon>Pterygota</taxon>
        <taxon>Neoptera</taxon>
        <taxon>Endopterygota</taxon>
        <taxon>Diptera</taxon>
        <taxon>Nematocera</taxon>
        <taxon>Chironomoidea</taxon>
        <taxon>Ceratopogonidae</taxon>
        <taxon>Ceratopogoninae</taxon>
        <taxon>Culicoides</taxon>
        <taxon>Monoculicoides</taxon>
    </lineage>
</organism>
<dbReference type="Gene3D" id="3.30.160.60">
    <property type="entry name" value="Classic Zinc Finger"/>
    <property type="match status" value="5"/>
</dbReference>
<feature type="domain" description="C2H2-type" evidence="13">
    <location>
        <begin position="231"/>
        <end position="254"/>
    </location>
</feature>
<feature type="domain" description="C2H2-type" evidence="13">
    <location>
        <begin position="354"/>
        <end position="381"/>
    </location>
</feature>
<evidence type="ECO:0000256" key="11">
    <source>
        <dbReference type="PROSITE-ProRule" id="PRU00042"/>
    </source>
</evidence>
<reference evidence="14" key="1">
    <citation type="submission" date="2018-04" db="EMBL/GenBank/DDBJ databases">
        <authorList>
            <person name="Go L.Y."/>
            <person name="Mitchell J.A."/>
        </authorList>
    </citation>
    <scope>NUCLEOTIDE SEQUENCE</scope>
    <source>
        <tissue evidence="14">Whole organism</tissue>
    </source>
</reference>
<dbReference type="PROSITE" id="PS50157">
    <property type="entry name" value="ZINC_FINGER_C2H2_2"/>
    <property type="match status" value="6"/>
</dbReference>
<dbReference type="GO" id="GO:0008270">
    <property type="term" value="F:zinc ion binding"/>
    <property type="evidence" value="ECO:0007669"/>
    <property type="project" value="UniProtKB-KW"/>
</dbReference>
<dbReference type="GO" id="GO:0000978">
    <property type="term" value="F:RNA polymerase II cis-regulatory region sequence-specific DNA binding"/>
    <property type="evidence" value="ECO:0007669"/>
    <property type="project" value="TreeGrafter"/>
</dbReference>
<dbReference type="PROSITE" id="PS00028">
    <property type="entry name" value="ZINC_FINGER_C2H2_1"/>
    <property type="match status" value="6"/>
</dbReference>
<evidence type="ECO:0000256" key="2">
    <source>
        <dbReference type="ARBA" id="ARBA00022723"/>
    </source>
</evidence>
<dbReference type="PANTHER" id="PTHR24388:SF54">
    <property type="entry name" value="PROTEIN ESCARGOT"/>
    <property type="match status" value="1"/>
</dbReference>
<evidence type="ECO:0000256" key="5">
    <source>
        <dbReference type="ARBA" id="ARBA00022833"/>
    </source>
</evidence>
<feature type="domain" description="C2H2-type" evidence="13">
    <location>
        <begin position="382"/>
        <end position="409"/>
    </location>
</feature>
<dbReference type="EMBL" id="UFQT01000204">
    <property type="protein sequence ID" value="SSX21678.1"/>
    <property type="molecule type" value="Genomic_DNA"/>
</dbReference>
<dbReference type="Pfam" id="PF12874">
    <property type="entry name" value="zf-met"/>
    <property type="match status" value="1"/>
</dbReference>
<comment type="subcellular location">
    <subcellularLocation>
        <location evidence="1">Nucleus</location>
    </subcellularLocation>
</comment>
<dbReference type="FunFam" id="3.30.160.60:FF:001289">
    <property type="entry name" value="Zinc finger protein 574"/>
    <property type="match status" value="1"/>
</dbReference>
<evidence type="ECO:0000256" key="9">
    <source>
        <dbReference type="ARBA" id="ARBA00023242"/>
    </source>
</evidence>
<sequence>MEEINLIITITPRFKEILYQIAPLSKEKLQKIKGIECGKLVEGSQKPKSNVKVNLFWSKSFVVFETKDVNKKIVKPEPKTVSSVEQVDVPPVKLESNCVIKEEPVEDFLETSLGDQAEPQTFEPDHNQDDFIKKSDSESDYEIPEWCKPTPVIPKKVEKIEGNKKSIKTATTLCHICSQEVNLYTFKAHLLKHENGDEKPFRCNECGKGTSSIHSLKEHLIQKHFQSLAEFACDKCPKKFMKKSRLERHLSRTHQIGQSLAVTCPHCNTTLKSASILKAHIFAVHTDPELKQKFPCEQCSKIFFKKIHYKTHLLTHLPEDQWPFECETCGQKFKHSQRYKRHVQQHENPGAGLIFCNLCGKGFKFAHILNIHMRTHTGEKPFECKFCQKRFADPSNYRNHMKHHENEMGVKLTLSFEEKRLVHHKVLDQKLLIGAKKVMNDTN</sequence>
<keyword evidence="2" id="KW-0479">Metal-binding</keyword>
<evidence type="ECO:0000256" key="6">
    <source>
        <dbReference type="ARBA" id="ARBA00023015"/>
    </source>
</evidence>
<evidence type="ECO:0000256" key="7">
    <source>
        <dbReference type="ARBA" id="ARBA00023125"/>
    </source>
</evidence>
<dbReference type="Pfam" id="PF00096">
    <property type="entry name" value="zf-C2H2"/>
    <property type="match status" value="3"/>
</dbReference>
<dbReference type="OMA" id="HENEMGV"/>
<dbReference type="EMBL" id="UFQS01000204">
    <property type="protein sequence ID" value="SSX01298.1"/>
    <property type="molecule type" value="Genomic_DNA"/>
</dbReference>
<feature type="domain" description="C2H2-type" evidence="13">
    <location>
        <begin position="201"/>
        <end position="224"/>
    </location>
</feature>
<protein>
    <submittedName>
        <fullName evidence="15">CSON005097 protein</fullName>
    </submittedName>
</protein>
<evidence type="ECO:0000256" key="4">
    <source>
        <dbReference type="ARBA" id="ARBA00022771"/>
    </source>
</evidence>
<dbReference type="FunFam" id="3.30.160.60:FF:000100">
    <property type="entry name" value="Zinc finger 45-like"/>
    <property type="match status" value="1"/>
</dbReference>
<dbReference type="InterPro" id="IPR050527">
    <property type="entry name" value="Snail/Krueppel_Znf"/>
</dbReference>
<evidence type="ECO:0000256" key="8">
    <source>
        <dbReference type="ARBA" id="ARBA00023163"/>
    </source>
</evidence>
<dbReference type="SMART" id="SM00355">
    <property type="entry name" value="ZnF_C2H2"/>
    <property type="match status" value="8"/>
</dbReference>
<dbReference type="FunFam" id="3.30.160.60:FF:001450">
    <property type="entry name" value="zinc finger protein 774"/>
    <property type="match status" value="1"/>
</dbReference>
<evidence type="ECO:0000256" key="3">
    <source>
        <dbReference type="ARBA" id="ARBA00022737"/>
    </source>
</evidence>
<evidence type="ECO:0000313" key="15">
    <source>
        <dbReference type="EMBL" id="SSX21678.1"/>
    </source>
</evidence>